<comment type="caution">
    <text evidence="1">The sequence shown here is derived from an EMBL/GenBank/DDBJ whole genome shotgun (WGS) entry which is preliminary data.</text>
</comment>
<dbReference type="RefSeq" id="WP_160596201.1">
    <property type="nucleotide sequence ID" value="NZ_WTYI01000001.1"/>
</dbReference>
<sequence>MTNFQREGSVSNAHVGRDFELLVQRLFADQGVELEANHRVHCGLEITRKLHSFDLGSDDPKVIVECKSHTWTVGGNIPSAKLTTWVEAMFYFHTAPSDYRKLFVVERSLRKGYEESLLGYFARTKAHLIPSDVELWELDPVTSTLAVHKGADCR</sequence>
<reference evidence="1 2" key="1">
    <citation type="submission" date="2019-12" db="EMBL/GenBank/DDBJ databases">
        <title>Genomic-based taxomic classification of the family Erythrobacteraceae.</title>
        <authorList>
            <person name="Xu L."/>
        </authorList>
    </citation>
    <scope>NUCLEOTIDE SEQUENCE [LARGE SCALE GENOMIC DNA]</scope>
    <source>
        <strain evidence="1 2">JCM 12189</strain>
    </source>
</reference>
<protein>
    <recommendedName>
        <fullName evidence="3">Restriction endonuclease type IV Mrr domain-containing protein</fullName>
    </recommendedName>
</protein>
<proteinExistence type="predicted"/>
<accession>A0A6I4TMU2</accession>
<dbReference type="EMBL" id="WTYI01000001">
    <property type="protein sequence ID" value="MXO97232.1"/>
    <property type="molecule type" value="Genomic_DNA"/>
</dbReference>
<evidence type="ECO:0000313" key="2">
    <source>
        <dbReference type="Proteomes" id="UP000432727"/>
    </source>
</evidence>
<gene>
    <name evidence="1" type="ORF">GRI34_12470</name>
</gene>
<name>A0A6I4TMU2_9SPHN</name>
<evidence type="ECO:0008006" key="3">
    <source>
        <dbReference type="Google" id="ProtNLM"/>
    </source>
</evidence>
<evidence type="ECO:0000313" key="1">
    <source>
        <dbReference type="EMBL" id="MXO97232.1"/>
    </source>
</evidence>
<dbReference type="Proteomes" id="UP000432727">
    <property type="component" value="Unassembled WGS sequence"/>
</dbReference>
<organism evidence="1 2">
    <name type="scientific">Qipengyuania aquimaris</name>
    <dbReference type="NCBI Taxonomy" id="255984"/>
    <lineage>
        <taxon>Bacteria</taxon>
        <taxon>Pseudomonadati</taxon>
        <taxon>Pseudomonadota</taxon>
        <taxon>Alphaproteobacteria</taxon>
        <taxon>Sphingomonadales</taxon>
        <taxon>Erythrobacteraceae</taxon>
        <taxon>Qipengyuania</taxon>
    </lineage>
</organism>
<dbReference type="AlphaFoldDB" id="A0A6I4TMU2"/>
<dbReference type="OrthoDB" id="6384928at2"/>
<keyword evidence="2" id="KW-1185">Reference proteome</keyword>